<sequence>MFYSFFYPVLLFLSLVHQNYLRVLVIMRLRPTLLMKAKIRPATHYTRACKLISLFDLYSLHAMSSYLSALYALRLFEKTRPLPYKQGEIMLLSRCVQEELYWRKSFVKVFIYPQADPQAEKVLLLHGWDGRSIMLRQMAQRLQEKGYTVFAPDLPAHGISPGKKVSFYDLSRAVMEMEKHYGHFSVIIGHSTGGLIGCMAALQGLLFKRMILIGSPCSYGKMMDRYVRNNKLPRRIAVSMKKLYQRRYGVHPDVIGPELIGSITQPVMILHDKNDLSIELDEAEILSHSLKKSELIVTEGKGHNGALRDPVVFNYISNFLRDTLHEDFSSFHEPKLILRVENNKKWHKKSY</sequence>
<keyword evidence="1" id="KW-1133">Transmembrane helix</keyword>
<keyword evidence="6" id="KW-1185">Reference proteome</keyword>
<dbReference type="GO" id="GO:0016787">
    <property type="term" value="F:hydrolase activity"/>
    <property type="evidence" value="ECO:0007669"/>
    <property type="project" value="UniProtKB-KW"/>
</dbReference>
<dbReference type="EMBL" id="CP002506">
    <property type="protein sequence ID" value="ADW76285.1"/>
    <property type="molecule type" value="Genomic_DNA"/>
</dbReference>
<proteinExistence type="predicted"/>
<organism evidence="3 5">
    <name type="scientific">Rahnella sp. (strain Y9602)</name>
    <dbReference type="NCBI Taxonomy" id="2703885"/>
    <lineage>
        <taxon>Bacteria</taxon>
        <taxon>Pseudomonadati</taxon>
        <taxon>Pseudomonadota</taxon>
        <taxon>Gammaproteobacteria</taxon>
        <taxon>Enterobacterales</taxon>
        <taxon>Yersiniaceae</taxon>
        <taxon>Rahnella</taxon>
    </lineage>
</organism>
<keyword evidence="1" id="KW-0472">Membrane</keyword>
<dbReference type="PANTHER" id="PTHR43689">
    <property type="entry name" value="HYDROLASE"/>
    <property type="match status" value="1"/>
</dbReference>
<evidence type="ECO:0000313" key="4">
    <source>
        <dbReference type="EMBL" id="MFD3225037.1"/>
    </source>
</evidence>
<reference evidence="3 5" key="2">
    <citation type="journal article" date="2012" name="J. Bacteriol.">
        <title>Complete Genome Sequence of Rahnella sp. Strain Y9602, a Gammaproteobacterium Isolate from Metal- and Radionuclide-Contaminated Soil.</title>
        <authorList>
            <person name="Martinez R.J."/>
            <person name="Bruce D."/>
            <person name="Detter C."/>
            <person name="Goodwin L.A."/>
            <person name="Han J."/>
            <person name="Han C.S."/>
            <person name="Held B."/>
            <person name="Land M.L."/>
            <person name="Mikhailova N."/>
            <person name="Nolan M."/>
            <person name="Pennacchio L."/>
            <person name="Pitluck S."/>
            <person name="Tapia R."/>
            <person name="Woyke T."/>
            <person name="Sobecky P.A."/>
        </authorList>
    </citation>
    <scope>NUCLEOTIDE SEQUENCE [LARGE SCALE GENOMIC DNA]</scope>
    <source>
        <strain evidence="3 5">Y9602</strain>
        <plasmid evidence="3 5">pRAHAQ01</plasmid>
    </source>
</reference>
<dbReference type="Proteomes" id="UP000007257">
    <property type="component" value="Plasmid pRAHAQ01"/>
</dbReference>
<feature type="domain" description="AB hydrolase-1" evidence="2">
    <location>
        <begin position="122"/>
        <end position="223"/>
    </location>
</feature>
<keyword evidence="3" id="KW-0378">Hydrolase</keyword>
<dbReference type="GeneID" id="95420533"/>
<dbReference type="Gene3D" id="3.40.50.1820">
    <property type="entry name" value="alpha/beta hydrolase"/>
    <property type="match status" value="1"/>
</dbReference>
<evidence type="ECO:0000313" key="3">
    <source>
        <dbReference type="EMBL" id="ADW76285.1"/>
    </source>
</evidence>
<gene>
    <name evidence="3" type="ordered locus">Rahaq_4705</name>
    <name evidence="4" type="ORF">ACFPK4_15980</name>
</gene>
<evidence type="ECO:0000313" key="6">
    <source>
        <dbReference type="Proteomes" id="UP001598201"/>
    </source>
</evidence>
<geneLocation type="plasmid" evidence="3 5">
    <name>pRAHAQ01</name>
</geneLocation>
<name>A0A0H3FHP2_RAHSY</name>
<reference evidence="5" key="1">
    <citation type="submission" date="2011-01" db="EMBL/GenBank/DDBJ databases">
        <title>Complete sequence of plasmid1 of Rahnella sp. Y9602.</title>
        <authorList>
            <consortium name="US DOE Joint Genome Institute"/>
            <person name="Lucas S."/>
            <person name="Copeland A."/>
            <person name="Lapidus A."/>
            <person name="Cheng J.-F."/>
            <person name="Goodwin L."/>
            <person name="Pitluck S."/>
            <person name="Lu M."/>
            <person name="Detter J.C."/>
            <person name="Han C."/>
            <person name="Tapia R."/>
            <person name="Land M."/>
            <person name="Hauser L."/>
            <person name="Kyrpides N."/>
            <person name="Ivanova N."/>
            <person name="Ovchinnikova G."/>
            <person name="Pagani I."/>
            <person name="Sobecky P.A."/>
            <person name="Martinez R.J."/>
            <person name="Woyke T."/>
        </authorList>
    </citation>
    <scope>NUCLEOTIDE SEQUENCE [LARGE SCALE GENOMIC DNA]</scope>
    <source>
        <strain evidence="5">Y9602</strain>
        <plasmid evidence="5">pRAHAQ01</plasmid>
    </source>
</reference>
<dbReference type="InterPro" id="IPR000073">
    <property type="entry name" value="AB_hydrolase_1"/>
</dbReference>
<keyword evidence="1" id="KW-0812">Transmembrane</keyword>
<dbReference type="AlphaFoldDB" id="A0A0H3FHP2"/>
<dbReference type="PANTHER" id="PTHR43689:SF8">
    <property type="entry name" value="ALPHA_BETA-HYDROLASES SUPERFAMILY PROTEIN"/>
    <property type="match status" value="1"/>
</dbReference>
<reference evidence="4 6" key="3">
    <citation type="submission" date="2024-09" db="EMBL/GenBank/DDBJ databases">
        <title>Genomes of Rahnella.</title>
        <authorList>
            <person name="Mnguni F.C."/>
            <person name="Shin G.Y."/>
            <person name="Coutinho T."/>
        </authorList>
    </citation>
    <scope>NUCLEOTIDE SEQUENCE [LARGE SCALE GENOMIC DNA]</scope>
    <source>
        <strain evidence="4 6">20WA0057</strain>
    </source>
</reference>
<dbReference type="SUPFAM" id="SSF53474">
    <property type="entry name" value="alpha/beta-Hydrolases"/>
    <property type="match status" value="1"/>
</dbReference>
<dbReference type="Proteomes" id="UP001598201">
    <property type="component" value="Unassembled WGS sequence"/>
</dbReference>
<dbReference type="EMBL" id="JBHUCJ010000040">
    <property type="protein sequence ID" value="MFD3225037.1"/>
    <property type="molecule type" value="Genomic_DNA"/>
</dbReference>
<dbReference type="KEGG" id="rah:Rahaq_4705"/>
<dbReference type="HOGENOM" id="CLU_072027_0_0_6"/>
<evidence type="ECO:0000256" key="1">
    <source>
        <dbReference type="SAM" id="Phobius"/>
    </source>
</evidence>
<dbReference type="Pfam" id="PF00561">
    <property type="entry name" value="Abhydrolase_1"/>
    <property type="match status" value="1"/>
</dbReference>
<dbReference type="eggNOG" id="COG2267">
    <property type="taxonomic scope" value="Bacteria"/>
</dbReference>
<protein>
    <submittedName>
        <fullName evidence="4">Alpha/beta fold hydrolase</fullName>
    </submittedName>
    <submittedName>
        <fullName evidence="3">Alpha/beta hydrolase fold protein</fullName>
    </submittedName>
</protein>
<feature type="transmembrane region" description="Helical" evidence="1">
    <location>
        <begin position="6"/>
        <end position="27"/>
    </location>
</feature>
<evidence type="ECO:0000259" key="2">
    <source>
        <dbReference type="Pfam" id="PF00561"/>
    </source>
</evidence>
<dbReference type="RefSeq" id="WP_013577966.1">
    <property type="nucleotide sequence ID" value="NC_015062.1"/>
</dbReference>
<evidence type="ECO:0000313" key="5">
    <source>
        <dbReference type="Proteomes" id="UP000007257"/>
    </source>
</evidence>
<accession>A0A0H3FHP2</accession>
<dbReference type="InterPro" id="IPR029058">
    <property type="entry name" value="AB_hydrolase_fold"/>
</dbReference>
<dbReference type="OrthoDB" id="9785847at2"/>
<keyword evidence="3" id="KW-0614">Plasmid</keyword>
<feature type="transmembrane region" description="Helical" evidence="1">
    <location>
        <begin position="181"/>
        <end position="202"/>
    </location>
</feature>